<accession>A0A0M4FVZ5</accession>
<evidence type="ECO:0000313" key="5">
    <source>
        <dbReference type="Proteomes" id="UP000067625"/>
    </source>
</evidence>
<dbReference type="RefSeq" id="WP_053604656.1">
    <property type="nucleotide sequence ID" value="NZ_CP012600.1"/>
</dbReference>
<dbReference type="SUPFAM" id="SSF55729">
    <property type="entry name" value="Acyl-CoA N-acyltransferases (Nat)"/>
    <property type="match status" value="1"/>
</dbReference>
<reference evidence="5" key="1">
    <citation type="submission" date="2015-08" db="EMBL/GenBank/DDBJ databases">
        <title>Genome sequencing project for genomic taxonomy and phylogenomics of Bacillus-like bacteria.</title>
        <authorList>
            <person name="Liu B."/>
            <person name="Wang J."/>
            <person name="Zhu Y."/>
            <person name="Liu G."/>
            <person name="Chen Q."/>
            <person name="Chen Z."/>
            <person name="Lan J."/>
            <person name="Che J."/>
            <person name="Ge C."/>
            <person name="Shi H."/>
            <person name="Pan Z."/>
            <person name="Liu X."/>
        </authorList>
    </citation>
    <scope>NUCLEOTIDE SEQUENCE [LARGE SCALE GENOMIC DNA]</scope>
    <source>
        <strain evidence="5">FJAT-4402</strain>
    </source>
</reference>
<dbReference type="Gene3D" id="3.40.630.30">
    <property type="match status" value="1"/>
</dbReference>
<dbReference type="PATRIC" id="fig|1441095.3.peg.3427"/>
<keyword evidence="2" id="KW-0012">Acyltransferase</keyword>
<feature type="domain" description="N-acetyltransferase" evidence="3">
    <location>
        <begin position="1"/>
        <end position="164"/>
    </location>
</feature>
<gene>
    <name evidence="4" type="ORF">AM592_15540</name>
</gene>
<evidence type="ECO:0000313" key="4">
    <source>
        <dbReference type="EMBL" id="ALC82843.1"/>
    </source>
</evidence>
<dbReference type="PANTHER" id="PTHR43877">
    <property type="entry name" value="AMINOALKYLPHOSPHONATE N-ACETYLTRANSFERASE-RELATED-RELATED"/>
    <property type="match status" value="1"/>
</dbReference>
<keyword evidence="1" id="KW-0808">Transferase</keyword>
<evidence type="ECO:0000256" key="1">
    <source>
        <dbReference type="ARBA" id="ARBA00022679"/>
    </source>
</evidence>
<name>A0A0M4FVZ5_9BACI</name>
<reference evidence="4 5" key="2">
    <citation type="journal article" date="2016" name="Int. J. Syst. Evol. Microbiol.">
        <title>Bacillus gobiensis sp. nov., isolated from a soil sample.</title>
        <authorList>
            <person name="Liu B."/>
            <person name="Liu G.H."/>
            <person name="Cetin S."/>
            <person name="Schumann P."/>
            <person name="Pan Z.Z."/>
            <person name="Chen Q.Q."/>
        </authorList>
    </citation>
    <scope>NUCLEOTIDE SEQUENCE [LARGE SCALE GENOMIC DNA]</scope>
    <source>
        <strain evidence="4 5">FJAT-4402</strain>
    </source>
</reference>
<dbReference type="Proteomes" id="UP000067625">
    <property type="component" value="Chromosome"/>
</dbReference>
<dbReference type="OrthoDB" id="9773249at2"/>
<evidence type="ECO:0000256" key="2">
    <source>
        <dbReference type="ARBA" id="ARBA00023315"/>
    </source>
</evidence>
<sequence length="164" mass="18849">MDIRPVQPEDAKAFAELLFEIDQSGFMLFEPNERAADAEREKRRIDAFVNDKHSALFVAEENGQLGGYMMALGGKANRNKHSAYLVLGVHEQFQRQGIASRLFNKTFQWAKNNGITRLELTVIKNNEKALRLYKKVGFNIEGEKINSLFIDGKPVNEYYMYKLI</sequence>
<dbReference type="STRING" id="1441095.AM592_15540"/>
<organism evidence="4 5">
    <name type="scientific">Bacillus gobiensis</name>
    <dbReference type="NCBI Taxonomy" id="1441095"/>
    <lineage>
        <taxon>Bacteria</taxon>
        <taxon>Bacillati</taxon>
        <taxon>Bacillota</taxon>
        <taxon>Bacilli</taxon>
        <taxon>Bacillales</taxon>
        <taxon>Bacillaceae</taxon>
        <taxon>Bacillus</taxon>
    </lineage>
</organism>
<dbReference type="PROSITE" id="PS51186">
    <property type="entry name" value="GNAT"/>
    <property type="match status" value="1"/>
</dbReference>
<dbReference type="EMBL" id="CP012600">
    <property type="protein sequence ID" value="ALC82843.1"/>
    <property type="molecule type" value="Genomic_DNA"/>
</dbReference>
<dbReference type="InterPro" id="IPR050832">
    <property type="entry name" value="Bact_Acetyltransf"/>
</dbReference>
<evidence type="ECO:0000259" key="3">
    <source>
        <dbReference type="PROSITE" id="PS51186"/>
    </source>
</evidence>
<proteinExistence type="predicted"/>
<keyword evidence="5" id="KW-1185">Reference proteome</keyword>
<dbReference type="CDD" id="cd04301">
    <property type="entry name" value="NAT_SF"/>
    <property type="match status" value="1"/>
</dbReference>
<dbReference type="InterPro" id="IPR000182">
    <property type="entry name" value="GNAT_dom"/>
</dbReference>
<dbReference type="PIRSF" id="PIRSF037663">
    <property type="entry name" value="Acetyltransf_GNAT_prd"/>
    <property type="match status" value="1"/>
</dbReference>
<dbReference type="Pfam" id="PF00583">
    <property type="entry name" value="Acetyltransf_1"/>
    <property type="match status" value="1"/>
</dbReference>
<dbReference type="InterPro" id="IPR017255">
    <property type="entry name" value="AcTrfase_GNAT_prd"/>
</dbReference>
<dbReference type="GO" id="GO:0016747">
    <property type="term" value="F:acyltransferase activity, transferring groups other than amino-acyl groups"/>
    <property type="evidence" value="ECO:0007669"/>
    <property type="project" value="InterPro"/>
</dbReference>
<dbReference type="AlphaFoldDB" id="A0A0M4FVZ5"/>
<protein>
    <recommendedName>
        <fullName evidence="3">N-acetyltransferase domain-containing protein</fullName>
    </recommendedName>
</protein>
<dbReference type="InterPro" id="IPR016181">
    <property type="entry name" value="Acyl_CoA_acyltransferase"/>
</dbReference>